<evidence type="ECO:0000256" key="1">
    <source>
        <dbReference type="ARBA" id="ARBA00004876"/>
    </source>
</evidence>
<evidence type="ECO:0000256" key="4">
    <source>
        <dbReference type="ARBA" id="ARBA00022605"/>
    </source>
</evidence>
<evidence type="ECO:0000256" key="6">
    <source>
        <dbReference type="ARBA" id="ARBA00023315"/>
    </source>
</evidence>
<feature type="compositionally biased region" description="Polar residues" evidence="7">
    <location>
        <begin position="1"/>
        <end position="21"/>
    </location>
</feature>
<dbReference type="Gene3D" id="2.160.10.10">
    <property type="entry name" value="Hexapeptide repeat proteins"/>
    <property type="match status" value="1"/>
</dbReference>
<dbReference type="GO" id="GO:0005737">
    <property type="term" value="C:cytoplasm"/>
    <property type="evidence" value="ECO:0007669"/>
    <property type="project" value="UniProtKB-ARBA"/>
</dbReference>
<dbReference type="InterPro" id="IPR011992">
    <property type="entry name" value="EF-hand-dom_pair"/>
</dbReference>
<dbReference type="OrthoDB" id="415460at2759"/>
<dbReference type="InterPro" id="IPR045304">
    <property type="entry name" value="LbH_SAT"/>
</dbReference>
<dbReference type="AlphaFoldDB" id="A0A2U1N4H8"/>
<feature type="transmembrane region" description="Helical" evidence="8">
    <location>
        <begin position="215"/>
        <end position="235"/>
    </location>
</feature>
<dbReference type="FunFam" id="2.160.10.10:FF:000002">
    <property type="entry name" value="Serine acetyltransferase"/>
    <property type="match status" value="1"/>
</dbReference>
<evidence type="ECO:0000313" key="11">
    <source>
        <dbReference type="Proteomes" id="UP000245207"/>
    </source>
</evidence>
<dbReference type="Proteomes" id="UP000245207">
    <property type="component" value="Unassembled WGS sequence"/>
</dbReference>
<keyword evidence="11" id="KW-1185">Reference proteome</keyword>
<dbReference type="CDD" id="cd03354">
    <property type="entry name" value="LbH_SAT"/>
    <property type="match status" value="1"/>
</dbReference>
<keyword evidence="10" id="KW-0406">Ion transport</keyword>
<dbReference type="EC" id="2.3.1.30" evidence="3"/>
<keyword evidence="8" id="KW-0812">Transmembrane</keyword>
<keyword evidence="4" id="KW-0028">Amino-acid biosynthesis</keyword>
<keyword evidence="10" id="KW-0813">Transport</keyword>
<feature type="transmembrane region" description="Helical" evidence="8">
    <location>
        <begin position="394"/>
        <end position="414"/>
    </location>
</feature>
<evidence type="ECO:0000256" key="3">
    <source>
        <dbReference type="ARBA" id="ARBA00013266"/>
    </source>
</evidence>
<feature type="domain" description="Potassium channel" evidence="9">
    <location>
        <begin position="46"/>
        <end position="127"/>
    </location>
</feature>
<comment type="pathway">
    <text evidence="1">Amino-acid biosynthesis; L-cysteine biosynthesis; L-cysteine from L-serine: step 1/2.</text>
</comment>
<dbReference type="GO" id="GO:0009001">
    <property type="term" value="F:serine O-acetyltransferase activity"/>
    <property type="evidence" value="ECO:0007669"/>
    <property type="project" value="UniProtKB-EC"/>
</dbReference>
<evidence type="ECO:0000256" key="2">
    <source>
        <dbReference type="ARBA" id="ARBA00007274"/>
    </source>
</evidence>
<feature type="compositionally biased region" description="Basic and acidic residues" evidence="7">
    <location>
        <begin position="592"/>
        <end position="611"/>
    </location>
</feature>
<dbReference type="SUPFAM" id="SSF51161">
    <property type="entry name" value="Trimeric LpxA-like enzymes"/>
    <property type="match status" value="1"/>
</dbReference>
<proteinExistence type="inferred from homology"/>
<reference evidence="10 11" key="1">
    <citation type="journal article" date="2018" name="Mol. Plant">
        <title>The genome of Artemisia annua provides insight into the evolution of Asteraceae family and artemisinin biosynthesis.</title>
        <authorList>
            <person name="Shen Q."/>
            <person name="Zhang L."/>
            <person name="Liao Z."/>
            <person name="Wang S."/>
            <person name="Yan T."/>
            <person name="Shi P."/>
            <person name="Liu M."/>
            <person name="Fu X."/>
            <person name="Pan Q."/>
            <person name="Wang Y."/>
            <person name="Lv Z."/>
            <person name="Lu X."/>
            <person name="Zhang F."/>
            <person name="Jiang W."/>
            <person name="Ma Y."/>
            <person name="Chen M."/>
            <person name="Hao X."/>
            <person name="Li L."/>
            <person name="Tang Y."/>
            <person name="Lv G."/>
            <person name="Zhou Y."/>
            <person name="Sun X."/>
            <person name="Brodelius P.E."/>
            <person name="Rose J.K.C."/>
            <person name="Tang K."/>
        </authorList>
    </citation>
    <scope>NUCLEOTIDE SEQUENCE [LARGE SCALE GENOMIC DNA]</scope>
    <source>
        <strain evidence="11">cv. Huhao1</strain>
        <tissue evidence="10">Leaf</tissue>
    </source>
</reference>
<evidence type="ECO:0000256" key="7">
    <source>
        <dbReference type="SAM" id="MobiDB-lite"/>
    </source>
</evidence>
<keyword evidence="8" id="KW-1133">Transmembrane helix</keyword>
<feature type="domain" description="Potassium channel" evidence="9">
    <location>
        <begin position="168"/>
        <end position="233"/>
    </location>
</feature>
<gene>
    <name evidence="10" type="ORF">CTI12_AA305620</name>
</gene>
<dbReference type="InterPro" id="IPR013099">
    <property type="entry name" value="K_chnl_dom"/>
</dbReference>
<feature type="transmembrane region" description="Helical" evidence="8">
    <location>
        <begin position="44"/>
        <end position="62"/>
    </location>
</feature>
<dbReference type="STRING" id="35608.A0A2U1N4H8"/>
<dbReference type="EMBL" id="PKPP01003641">
    <property type="protein sequence ID" value="PWA68405.1"/>
    <property type="molecule type" value="Genomic_DNA"/>
</dbReference>
<dbReference type="PANTHER" id="PTHR42811">
    <property type="entry name" value="SERINE ACETYLTRANSFERASE"/>
    <property type="match status" value="1"/>
</dbReference>
<evidence type="ECO:0000259" key="9">
    <source>
        <dbReference type="Pfam" id="PF07885"/>
    </source>
</evidence>
<dbReference type="GO" id="GO:0034220">
    <property type="term" value="P:monoatomic ion transmembrane transport"/>
    <property type="evidence" value="ECO:0007669"/>
    <property type="project" value="UniProtKB-KW"/>
</dbReference>
<dbReference type="SUPFAM" id="SSF81324">
    <property type="entry name" value="Voltage-gated potassium channels"/>
    <property type="match status" value="2"/>
</dbReference>
<organism evidence="10 11">
    <name type="scientific">Artemisia annua</name>
    <name type="common">Sweet wormwood</name>
    <dbReference type="NCBI Taxonomy" id="35608"/>
    <lineage>
        <taxon>Eukaryota</taxon>
        <taxon>Viridiplantae</taxon>
        <taxon>Streptophyta</taxon>
        <taxon>Embryophyta</taxon>
        <taxon>Tracheophyta</taxon>
        <taxon>Spermatophyta</taxon>
        <taxon>Magnoliopsida</taxon>
        <taxon>eudicotyledons</taxon>
        <taxon>Gunneridae</taxon>
        <taxon>Pentapetalae</taxon>
        <taxon>asterids</taxon>
        <taxon>campanulids</taxon>
        <taxon>Asterales</taxon>
        <taxon>Asteraceae</taxon>
        <taxon>Asteroideae</taxon>
        <taxon>Anthemideae</taxon>
        <taxon>Artemisiinae</taxon>
        <taxon>Artemisia</taxon>
    </lineage>
</organism>
<keyword evidence="8" id="KW-0472">Membrane</keyword>
<sequence length="611" mass="67341">MTINSDSRASPTALQDTSLVVTDSEPENDESPLSPKSFFDIRKVAIVLCIYLGVGTVCFYLVRRQISGKKTNDVLDALYLTVISLTSVSYGDLSPDTTLTILLTSLFAFLGMLLIGVVLTQGADFIVEKQELLMAYVLNMHKTGDTTKLQKQMESNKVRNKFIMLVVLFVVIMVVGTTVLVFVEDLDIIHAFYCIIATTTSVGSDTCFSTEGGRVFALFWILFGTTYLGELLFTYSELHTERRQKELVKWVLQRKITTTDMDAADLDDDGFVCRSEYVLYKLKELGVINQEDVLPIMEDFKRLDSKIVAPPQQDVDISMEEISASELQIVAHQPDRKRRECPLSPAHNFEKEKYPPLPGGITAFDFKRVGVILSIYLGAGVGSDRCFSTKGGRVFALFWMLSGTVYLGELLFRFTELCTQWRKRPSAKHAVKTKPMDAQMMEAADMDDDGVIKASEYIIHILLETGKISQEDMAPILKQFDTLNVDNVRKLALRRGILLDLATGVVVGKTAVIGDNVSFLHNVKLGGTGKSCGDRHPKTADGVSIGVGTCVLGNIRIGHGAKIGDGSVAVKDVPDRTTTVGDPAKLIGGKDNSVKLDKIPSHSMDTPHRVL</sequence>
<evidence type="ECO:0000313" key="10">
    <source>
        <dbReference type="EMBL" id="PWA68405.1"/>
    </source>
</evidence>
<dbReference type="InterPro" id="IPR011004">
    <property type="entry name" value="Trimer_LpxA-like_sf"/>
</dbReference>
<protein>
    <recommendedName>
        <fullName evidence="3">serine O-acetyltransferase</fullName>
        <ecNumber evidence="3">2.3.1.30</ecNumber>
    </recommendedName>
</protein>
<feature type="region of interest" description="Disordered" evidence="7">
    <location>
        <begin position="591"/>
        <end position="611"/>
    </location>
</feature>
<keyword evidence="5" id="KW-0808">Transferase</keyword>
<name>A0A2U1N4H8_ARTAN</name>
<dbReference type="SUPFAM" id="SSF47473">
    <property type="entry name" value="EF-hand"/>
    <property type="match status" value="1"/>
</dbReference>
<comment type="caution">
    <text evidence="10">The sequence shown here is derived from an EMBL/GenBank/DDBJ whole genome shotgun (WGS) entry which is preliminary data.</text>
</comment>
<evidence type="ECO:0000256" key="5">
    <source>
        <dbReference type="ARBA" id="ARBA00022679"/>
    </source>
</evidence>
<dbReference type="Pfam" id="PF07885">
    <property type="entry name" value="Ion_trans_2"/>
    <property type="match status" value="2"/>
</dbReference>
<keyword evidence="10" id="KW-0407">Ion channel</keyword>
<evidence type="ECO:0000256" key="8">
    <source>
        <dbReference type="SAM" id="Phobius"/>
    </source>
</evidence>
<accession>A0A2U1N4H8</accession>
<dbReference type="GO" id="GO:0008652">
    <property type="term" value="P:amino acid biosynthetic process"/>
    <property type="evidence" value="ECO:0007669"/>
    <property type="project" value="UniProtKB-KW"/>
</dbReference>
<feature type="transmembrane region" description="Helical" evidence="8">
    <location>
        <begin position="99"/>
        <end position="119"/>
    </location>
</feature>
<comment type="similarity">
    <text evidence="2">Belongs to the transferase hexapeptide repeat family.</text>
</comment>
<feature type="transmembrane region" description="Helical" evidence="8">
    <location>
        <begin position="162"/>
        <end position="183"/>
    </location>
</feature>
<dbReference type="Gene3D" id="1.10.287.70">
    <property type="match status" value="2"/>
</dbReference>
<keyword evidence="6" id="KW-0012">Acyltransferase</keyword>
<feature type="region of interest" description="Disordered" evidence="7">
    <location>
        <begin position="1"/>
        <end position="32"/>
    </location>
</feature>